<comment type="caution">
    <text evidence="1">The sequence shown here is derived from an EMBL/GenBank/DDBJ whole genome shotgun (WGS) entry which is preliminary data.</text>
</comment>
<reference evidence="1" key="1">
    <citation type="journal article" date="2023" name="G3 (Bethesda)">
        <title>A reference genome for the long-term kleptoplast-retaining sea slug Elysia crispata morphotype clarki.</title>
        <authorList>
            <person name="Eastman K.E."/>
            <person name="Pendleton A.L."/>
            <person name="Shaikh M.A."/>
            <person name="Suttiyut T."/>
            <person name="Ogas R."/>
            <person name="Tomko P."/>
            <person name="Gavelis G."/>
            <person name="Widhalm J.R."/>
            <person name="Wisecaver J.H."/>
        </authorList>
    </citation>
    <scope>NUCLEOTIDE SEQUENCE</scope>
    <source>
        <strain evidence="1">ECLA1</strain>
    </source>
</reference>
<dbReference type="AlphaFoldDB" id="A0AAE0XU60"/>
<sequence>MLVKPLPVPPPQKKVILLDAGQISTILSQRDLLRCWSNLNHPITDKGILLDAGQTSNTPSQMGSWNAGESCATHHKQRDVVRFWSYLYNSITKGVLLNAGQTSTTSSQKGILKC</sequence>
<protein>
    <submittedName>
        <fullName evidence="1">Uncharacterized protein</fullName>
    </submittedName>
</protein>
<name>A0AAE0XU60_9GAST</name>
<keyword evidence="2" id="KW-1185">Reference proteome</keyword>
<evidence type="ECO:0000313" key="1">
    <source>
        <dbReference type="EMBL" id="KAK3710994.1"/>
    </source>
</evidence>
<gene>
    <name evidence="1" type="ORF">RRG08_009584</name>
</gene>
<dbReference type="Proteomes" id="UP001283361">
    <property type="component" value="Unassembled WGS sequence"/>
</dbReference>
<dbReference type="EMBL" id="JAWDGP010007625">
    <property type="protein sequence ID" value="KAK3710994.1"/>
    <property type="molecule type" value="Genomic_DNA"/>
</dbReference>
<organism evidence="1 2">
    <name type="scientific">Elysia crispata</name>
    <name type="common">lettuce slug</name>
    <dbReference type="NCBI Taxonomy" id="231223"/>
    <lineage>
        <taxon>Eukaryota</taxon>
        <taxon>Metazoa</taxon>
        <taxon>Spiralia</taxon>
        <taxon>Lophotrochozoa</taxon>
        <taxon>Mollusca</taxon>
        <taxon>Gastropoda</taxon>
        <taxon>Heterobranchia</taxon>
        <taxon>Euthyneura</taxon>
        <taxon>Panpulmonata</taxon>
        <taxon>Sacoglossa</taxon>
        <taxon>Placobranchoidea</taxon>
        <taxon>Plakobranchidae</taxon>
        <taxon>Elysia</taxon>
    </lineage>
</organism>
<proteinExistence type="predicted"/>
<accession>A0AAE0XU60</accession>
<evidence type="ECO:0000313" key="2">
    <source>
        <dbReference type="Proteomes" id="UP001283361"/>
    </source>
</evidence>